<feature type="compositionally biased region" description="Low complexity" evidence="1">
    <location>
        <begin position="91"/>
        <end position="105"/>
    </location>
</feature>
<feature type="region of interest" description="Disordered" evidence="1">
    <location>
        <begin position="199"/>
        <end position="325"/>
    </location>
</feature>
<protein>
    <submittedName>
        <fullName evidence="2">Uncharacterized protein</fullName>
    </submittedName>
</protein>
<name>A0A813H630_POLGL</name>
<evidence type="ECO:0000313" key="2">
    <source>
        <dbReference type="EMBL" id="CAE8633114.1"/>
    </source>
</evidence>
<sequence length="562" mass="59563">MDGAPNWNMCDPMMMMGWPCAVPQNGMPQNYGQVMPPEPCGQPPAKAGVTTQGMRAEIPCGWAAPGGYCAPGAFTRQEETPPSQMRVPEQSSGSDRPAAAAGGAAAGDAALAASPGGVNLASSMPRMDGAPNWNMCDPMMMMGWPCAVPQNGMPQSYGQVMPPEPCGQPPAKAGVTARGMRAEIPCGWAAPGGYCAPGAFTRQEERPPSQMRVPEQASGSDRPAAAAGGTAAGDAALAAGSPAGRPGQSAPDRASDKQRQASQLPSRKRGVTQEPVRTPAGKRRRQESWSSDEASEATEAAEQDVDEDDEDEGGEGRRPEVSSPEVARRLKALAAETCGQLTQPEALARLTRLAKAAQSRLTSTQESQVASGVLEEMTNTKQQAAYFTRERAVEAAEATQTLRDMLAKTGKRVQNPTLDVTFSKPVQNAGVLIAKVRDISGPIGPLVRVQSLENEGETKNWQRGTASQWWAERGGDKHKFVLKLNLPAGGEVRRARKISLQLRESTRLLTIKANKNTLNDFAAHLVQMFGPIDQVNLSSGCAPVQDLSTFWAADPKTKKAVS</sequence>
<accession>A0A813H630</accession>
<evidence type="ECO:0000313" key="3">
    <source>
        <dbReference type="Proteomes" id="UP000654075"/>
    </source>
</evidence>
<organism evidence="2 3">
    <name type="scientific">Polarella glacialis</name>
    <name type="common">Dinoflagellate</name>
    <dbReference type="NCBI Taxonomy" id="89957"/>
    <lineage>
        <taxon>Eukaryota</taxon>
        <taxon>Sar</taxon>
        <taxon>Alveolata</taxon>
        <taxon>Dinophyceae</taxon>
        <taxon>Suessiales</taxon>
        <taxon>Suessiaceae</taxon>
        <taxon>Polarella</taxon>
    </lineage>
</organism>
<comment type="caution">
    <text evidence="2">The sequence shown here is derived from an EMBL/GenBank/DDBJ whole genome shotgun (WGS) entry which is preliminary data.</text>
</comment>
<proteinExistence type="predicted"/>
<feature type="compositionally biased region" description="Low complexity" evidence="1">
    <location>
        <begin position="223"/>
        <end position="247"/>
    </location>
</feature>
<evidence type="ECO:0000256" key="1">
    <source>
        <dbReference type="SAM" id="MobiDB-lite"/>
    </source>
</evidence>
<feature type="compositionally biased region" description="Acidic residues" evidence="1">
    <location>
        <begin position="293"/>
        <end position="313"/>
    </location>
</feature>
<feature type="region of interest" description="Disordered" evidence="1">
    <location>
        <begin position="72"/>
        <end position="105"/>
    </location>
</feature>
<dbReference type="EMBL" id="CAJNNV010030634">
    <property type="protein sequence ID" value="CAE8633114.1"/>
    <property type="molecule type" value="Genomic_DNA"/>
</dbReference>
<dbReference type="Proteomes" id="UP000654075">
    <property type="component" value="Unassembled WGS sequence"/>
</dbReference>
<keyword evidence="3" id="KW-1185">Reference proteome</keyword>
<dbReference type="OrthoDB" id="413609at2759"/>
<reference evidence="2" key="1">
    <citation type="submission" date="2021-02" db="EMBL/GenBank/DDBJ databases">
        <authorList>
            <person name="Dougan E. K."/>
            <person name="Rhodes N."/>
            <person name="Thang M."/>
            <person name="Chan C."/>
        </authorList>
    </citation>
    <scope>NUCLEOTIDE SEQUENCE</scope>
</reference>
<gene>
    <name evidence="2" type="ORF">PGLA1383_LOCUS49027</name>
</gene>
<dbReference type="AlphaFoldDB" id="A0A813H630"/>